<dbReference type="AlphaFoldDB" id="A0A2T9YLL4"/>
<dbReference type="EMBL" id="MBFR01000134">
    <property type="protein sequence ID" value="PVU93222.1"/>
    <property type="molecule type" value="Genomic_DNA"/>
</dbReference>
<keyword evidence="3" id="KW-1185">Reference proteome</keyword>
<sequence length="203" mass="21930">MPSVMFNNKWNHKSAINNNAENTKKALNSAPALQTAGLAPARDSFTGGNPGSIAPISLPTAHPSADGAATGKRGVTLVGDPEQSFGKRCKPKTAVNALRGIGRKNFKKKGGIYRTNLYKNVKTMEGIDENEEAVQPSLDGGNLGIDIDTYEQSHTVNNNNGEILTEINEKRTEAKASGQKIEKTHNFKEQSIVLPKHRINAIR</sequence>
<evidence type="ECO:0000313" key="2">
    <source>
        <dbReference type="EMBL" id="PVU93222.1"/>
    </source>
</evidence>
<dbReference type="Proteomes" id="UP000245383">
    <property type="component" value="Unassembled WGS sequence"/>
</dbReference>
<comment type="caution">
    <text evidence="2">The sequence shown here is derived from an EMBL/GenBank/DDBJ whole genome shotgun (WGS) entry which is preliminary data.</text>
</comment>
<organism evidence="2 3">
    <name type="scientific">Smittium simulii</name>
    <dbReference type="NCBI Taxonomy" id="133385"/>
    <lineage>
        <taxon>Eukaryota</taxon>
        <taxon>Fungi</taxon>
        <taxon>Fungi incertae sedis</taxon>
        <taxon>Zoopagomycota</taxon>
        <taxon>Kickxellomycotina</taxon>
        <taxon>Harpellomycetes</taxon>
        <taxon>Harpellales</taxon>
        <taxon>Legeriomycetaceae</taxon>
        <taxon>Smittium</taxon>
    </lineage>
</organism>
<evidence type="ECO:0000256" key="1">
    <source>
        <dbReference type="SAM" id="MobiDB-lite"/>
    </source>
</evidence>
<feature type="region of interest" description="Disordered" evidence="1">
    <location>
        <begin position="40"/>
        <end position="74"/>
    </location>
</feature>
<evidence type="ECO:0000313" key="3">
    <source>
        <dbReference type="Proteomes" id="UP000245383"/>
    </source>
</evidence>
<proteinExistence type="predicted"/>
<reference evidence="2 3" key="1">
    <citation type="journal article" date="2018" name="MBio">
        <title>Comparative Genomics Reveals the Core Gene Toolbox for the Fungus-Insect Symbiosis.</title>
        <authorList>
            <person name="Wang Y."/>
            <person name="Stata M."/>
            <person name="Wang W."/>
            <person name="Stajich J.E."/>
            <person name="White M.M."/>
            <person name="Moncalvo J.M."/>
        </authorList>
    </citation>
    <scope>NUCLEOTIDE SEQUENCE [LARGE SCALE GENOMIC DNA]</scope>
    <source>
        <strain evidence="2 3">SWE-8-4</strain>
    </source>
</reference>
<protein>
    <submittedName>
        <fullName evidence="2">Uncharacterized protein</fullName>
    </submittedName>
</protein>
<accession>A0A2T9YLL4</accession>
<gene>
    <name evidence="2" type="ORF">BB561_003401</name>
</gene>
<feature type="non-terminal residue" evidence="2">
    <location>
        <position position="203"/>
    </location>
</feature>
<name>A0A2T9YLL4_9FUNG</name>